<proteinExistence type="inferred from homology"/>
<dbReference type="AlphaFoldDB" id="A0A6P2DPN8"/>
<evidence type="ECO:0000256" key="4">
    <source>
        <dbReference type="ARBA" id="ARBA00023049"/>
    </source>
</evidence>
<dbReference type="Gene3D" id="3.90.230.10">
    <property type="entry name" value="Creatinase/methionine aminopeptidase superfamily"/>
    <property type="match status" value="1"/>
</dbReference>
<dbReference type="GO" id="GO:0004177">
    <property type="term" value="F:aminopeptidase activity"/>
    <property type="evidence" value="ECO:0007669"/>
    <property type="project" value="UniProtKB-KW"/>
</dbReference>
<evidence type="ECO:0000256" key="3">
    <source>
        <dbReference type="ARBA" id="ARBA00022801"/>
    </source>
</evidence>
<dbReference type="EMBL" id="LR593886">
    <property type="protein sequence ID" value="VTS03364.1"/>
    <property type="molecule type" value="Genomic_DNA"/>
</dbReference>
<evidence type="ECO:0008006" key="10">
    <source>
        <dbReference type="Google" id="ProtNLM"/>
    </source>
</evidence>
<dbReference type="Pfam" id="PF00557">
    <property type="entry name" value="Peptidase_M24"/>
    <property type="match status" value="1"/>
</dbReference>
<dbReference type="KEGG" id="gms:SOIL9_72080"/>
<dbReference type="InterPro" id="IPR000587">
    <property type="entry name" value="Creatinase_N"/>
</dbReference>
<comment type="similarity">
    <text evidence="5">Belongs to the peptidase M24B family.</text>
</comment>
<evidence type="ECO:0000313" key="9">
    <source>
        <dbReference type="Proteomes" id="UP000464178"/>
    </source>
</evidence>
<dbReference type="PROSITE" id="PS00491">
    <property type="entry name" value="PROLINE_PEPTIDASE"/>
    <property type="match status" value="1"/>
</dbReference>
<evidence type="ECO:0000259" key="7">
    <source>
        <dbReference type="Pfam" id="PF01321"/>
    </source>
</evidence>
<evidence type="ECO:0000256" key="5">
    <source>
        <dbReference type="RuleBase" id="RU000590"/>
    </source>
</evidence>
<evidence type="ECO:0000256" key="2">
    <source>
        <dbReference type="ARBA" id="ARBA00022723"/>
    </source>
</evidence>
<keyword evidence="8" id="KW-0031">Aminopeptidase</keyword>
<feature type="domain" description="Peptidase M24" evidence="6">
    <location>
        <begin position="141"/>
        <end position="362"/>
    </location>
</feature>
<keyword evidence="9" id="KW-1185">Reference proteome</keyword>
<dbReference type="InterPro" id="IPR029149">
    <property type="entry name" value="Creatin/AminoP/Spt16_N"/>
</dbReference>
<keyword evidence="3" id="KW-0378">Hydrolase</keyword>
<dbReference type="GO" id="GO:0046872">
    <property type="term" value="F:metal ion binding"/>
    <property type="evidence" value="ECO:0007669"/>
    <property type="project" value="UniProtKB-KW"/>
</dbReference>
<evidence type="ECO:0000313" key="8">
    <source>
        <dbReference type="EMBL" id="VTS03364.1"/>
    </source>
</evidence>
<keyword evidence="4" id="KW-0482">Metalloprotease</keyword>
<dbReference type="GO" id="GO:0008237">
    <property type="term" value="F:metallopeptidase activity"/>
    <property type="evidence" value="ECO:0007669"/>
    <property type="project" value="UniProtKB-KW"/>
</dbReference>
<evidence type="ECO:0000256" key="1">
    <source>
        <dbReference type="ARBA" id="ARBA00022670"/>
    </source>
</evidence>
<accession>A0A6P2DPN8</accession>
<dbReference type="GO" id="GO:0006508">
    <property type="term" value="P:proteolysis"/>
    <property type="evidence" value="ECO:0007669"/>
    <property type="project" value="UniProtKB-KW"/>
</dbReference>
<keyword evidence="1" id="KW-0645">Protease</keyword>
<dbReference type="InterPro" id="IPR050659">
    <property type="entry name" value="Peptidase_M24B"/>
</dbReference>
<dbReference type="RefSeq" id="WP_162673005.1">
    <property type="nucleotide sequence ID" value="NZ_LR593886.1"/>
</dbReference>
<dbReference type="PANTHER" id="PTHR46112:SF3">
    <property type="entry name" value="AMINOPEPTIDASE YPDF"/>
    <property type="match status" value="1"/>
</dbReference>
<reference evidence="8 9" key="1">
    <citation type="submission" date="2019-05" db="EMBL/GenBank/DDBJ databases">
        <authorList>
            <consortium name="Science for Life Laboratories"/>
        </authorList>
    </citation>
    <scope>NUCLEOTIDE SEQUENCE [LARGE SCALE GENOMIC DNA]</scope>
    <source>
        <strain evidence="8">Soil9</strain>
    </source>
</reference>
<dbReference type="SUPFAM" id="SSF55920">
    <property type="entry name" value="Creatinase/aminopeptidase"/>
    <property type="match status" value="1"/>
</dbReference>
<feature type="domain" description="Creatinase N-terminal" evidence="7">
    <location>
        <begin position="7"/>
        <end position="134"/>
    </location>
</feature>
<sequence>MNYLQQRRSALGQTLKANGLDAFLVTAAPNVTYLSSFTGDCSFYAALPKNNVIIGDARFEEQIKEECSDLDIVIRPHNKTTIEAAAETLTKSGAKAVGVEGNRITLGELEALKQFAPKITFVPVDGVVEKQRAIKDPGEVEKIRESVRVAERGFRMFVATLREADSEKDMVDALEGYVRRAGARSTSFPPIVAVGERGALPHAQPTARQLGEGSKLLVDWGADLLYKSDITRTLKSPFGTSPSRRNKMERVGYDFEKLYAVVLAAQNAAMAVIRHGVKAKDVDAAARKVIANAKFDKYPELRLGDFFTHGVGHGIGLEIHEAPRIRANSEDVLEAGMVVTIEPGIYIPGWGGIRIEDDVLITHDGCKILTTLSREPVTLNVG</sequence>
<dbReference type="Pfam" id="PF01321">
    <property type="entry name" value="Creatinase_N"/>
    <property type="match status" value="1"/>
</dbReference>
<dbReference type="PANTHER" id="PTHR46112">
    <property type="entry name" value="AMINOPEPTIDASE"/>
    <property type="match status" value="1"/>
</dbReference>
<dbReference type="Gene3D" id="3.40.350.10">
    <property type="entry name" value="Creatinase/prolidase N-terminal domain"/>
    <property type="match status" value="1"/>
</dbReference>
<keyword evidence="2 5" id="KW-0479">Metal-binding</keyword>
<organism evidence="8 9">
    <name type="scientific">Gemmata massiliana</name>
    <dbReference type="NCBI Taxonomy" id="1210884"/>
    <lineage>
        <taxon>Bacteria</taxon>
        <taxon>Pseudomonadati</taxon>
        <taxon>Planctomycetota</taxon>
        <taxon>Planctomycetia</taxon>
        <taxon>Gemmatales</taxon>
        <taxon>Gemmataceae</taxon>
        <taxon>Gemmata</taxon>
    </lineage>
</organism>
<dbReference type="InterPro" id="IPR001131">
    <property type="entry name" value="Peptidase_M24B_aminopep-P_CS"/>
</dbReference>
<dbReference type="Proteomes" id="UP000464178">
    <property type="component" value="Chromosome"/>
</dbReference>
<dbReference type="InterPro" id="IPR036005">
    <property type="entry name" value="Creatinase/aminopeptidase-like"/>
</dbReference>
<evidence type="ECO:0000259" key="6">
    <source>
        <dbReference type="Pfam" id="PF00557"/>
    </source>
</evidence>
<dbReference type="InterPro" id="IPR000994">
    <property type="entry name" value="Pept_M24"/>
</dbReference>
<dbReference type="SUPFAM" id="SSF53092">
    <property type="entry name" value="Creatinase/prolidase N-terminal domain"/>
    <property type="match status" value="1"/>
</dbReference>
<gene>
    <name evidence="8" type="ORF">SOIL9_72080</name>
</gene>
<protein>
    <recommendedName>
        <fullName evidence="10">Peptidase M24 domain-containing protein</fullName>
    </recommendedName>
</protein>
<name>A0A6P2DPN8_9BACT</name>